<comment type="subunit">
    <text evidence="9">Homohexamer. The homohexamer assembles into an open ring structure.</text>
</comment>
<evidence type="ECO:0000256" key="2">
    <source>
        <dbReference type="ARBA" id="ARBA00022741"/>
    </source>
</evidence>
<sequence>MVKVVKSDIKVNDEKIEEKLDMKVKTEETKSDNSRVEIKRPQVNVDRPQSNTNQTVNRPVLEASNLEPIEGVLEVMQDGSGYVRPKFTPSTRDSYIASNHVRRMWMRSGDLIAGVARAPKVNEKYWGMVRIERINGVDVRQMTPRPEFKDLVPIYAEKQVKLETDPSILSTRIIDLFCPIGFGQRGMIVSPPKAGKTTLLKEIANGVAVNYPEVHLMAVLVGERPEEVTDMQRFIKGEVIASSFDQRPEEQTRAAEIAIERARRLVELGKDVFMVFDSITRLARAYNLAIPTSGRTLSGGFDPAALYPSKKFFGAARNIEHGGSLTIIGTALVDTGSKMDELIFEEFKGTGNMELRLDRNLADRRIYPAFDILKSGTRKEELLLKAEDLDKMNGIRRIFDTLTDKNEATAMVIEQMIKTKDNSEFLKKIGKR</sequence>
<dbReference type="InterPro" id="IPR041703">
    <property type="entry name" value="Rho_factor_ATP-bd"/>
</dbReference>
<dbReference type="GO" id="GO:0004386">
    <property type="term" value="F:helicase activity"/>
    <property type="evidence" value="ECO:0007669"/>
    <property type="project" value="UniProtKB-UniRule"/>
</dbReference>
<dbReference type="HAMAP" id="MF_01884">
    <property type="entry name" value="Rho"/>
    <property type="match status" value="1"/>
</dbReference>
<dbReference type="AlphaFoldDB" id="A0A0G0MXY5"/>
<organism evidence="13 14">
    <name type="scientific">Candidatus Shapirobacteria bacterium GW2011_GWE2_38_30</name>
    <dbReference type="NCBI Taxonomy" id="1618490"/>
    <lineage>
        <taxon>Bacteria</taxon>
        <taxon>Candidatus Shapironibacteriota</taxon>
    </lineage>
</organism>
<dbReference type="InterPro" id="IPR011113">
    <property type="entry name" value="Rho_RNA-bd"/>
</dbReference>
<keyword evidence="7 9" id="KW-0805">Transcription regulation</keyword>
<dbReference type="NCBIfam" id="TIGR00767">
    <property type="entry name" value="rho"/>
    <property type="match status" value="1"/>
</dbReference>
<feature type="binding site" evidence="9">
    <location>
        <begin position="181"/>
        <end position="186"/>
    </location>
    <ligand>
        <name>ATP</name>
        <dbReference type="ChEBI" id="CHEBI:30616"/>
    </ligand>
</feature>
<keyword evidence="2 9" id="KW-0547">Nucleotide-binding</keyword>
<dbReference type="InterPro" id="IPR003593">
    <property type="entry name" value="AAA+_ATPase"/>
</dbReference>
<dbReference type="Proteomes" id="UP000034406">
    <property type="component" value="Unassembled WGS sequence"/>
</dbReference>
<evidence type="ECO:0000256" key="10">
    <source>
        <dbReference type="NCBIfam" id="TIGR00767"/>
    </source>
</evidence>
<dbReference type="GO" id="GO:0008186">
    <property type="term" value="F:ATP-dependent activity, acting on RNA"/>
    <property type="evidence" value="ECO:0007669"/>
    <property type="project" value="UniProtKB-UniRule"/>
</dbReference>
<dbReference type="EMBL" id="LBUT01000012">
    <property type="protein sequence ID" value="KKQ69766.1"/>
    <property type="molecule type" value="Genomic_DNA"/>
</dbReference>
<feature type="binding site" evidence="9">
    <location>
        <position position="224"/>
    </location>
    <ligand>
        <name>ATP</name>
        <dbReference type="ChEBI" id="CHEBI:30616"/>
    </ligand>
</feature>
<dbReference type="GO" id="GO:0016787">
    <property type="term" value="F:hydrolase activity"/>
    <property type="evidence" value="ECO:0007669"/>
    <property type="project" value="UniProtKB-KW"/>
</dbReference>
<evidence type="ECO:0000259" key="12">
    <source>
        <dbReference type="PROSITE" id="PS51856"/>
    </source>
</evidence>
<dbReference type="PATRIC" id="fig|1618490.4.peg.495"/>
<dbReference type="GO" id="GO:0005524">
    <property type="term" value="F:ATP binding"/>
    <property type="evidence" value="ECO:0007669"/>
    <property type="project" value="UniProtKB-UniRule"/>
</dbReference>
<dbReference type="SMART" id="SM00382">
    <property type="entry name" value="AAA"/>
    <property type="match status" value="1"/>
</dbReference>
<dbReference type="PROSITE" id="PS51856">
    <property type="entry name" value="RHO_RNA_BD"/>
    <property type="match status" value="1"/>
</dbReference>
<feature type="binding site" evidence="9">
    <location>
        <begin position="193"/>
        <end position="198"/>
    </location>
    <ligand>
        <name>ATP</name>
        <dbReference type="ChEBI" id="CHEBI:30616"/>
    </ligand>
</feature>
<keyword evidence="6 9" id="KW-0694">RNA-binding</keyword>
<dbReference type="EC" id="3.6.4.-" evidence="9 10"/>
<evidence type="ECO:0000256" key="1">
    <source>
        <dbReference type="ARBA" id="ARBA00022472"/>
    </source>
</evidence>
<keyword evidence="5 9" id="KW-0067">ATP-binding</keyword>
<evidence type="ECO:0000256" key="7">
    <source>
        <dbReference type="ARBA" id="ARBA00023015"/>
    </source>
</evidence>
<comment type="caution">
    <text evidence="13">The sequence shown here is derived from an EMBL/GenBank/DDBJ whole genome shotgun (WGS) entry which is preliminary data.</text>
</comment>
<dbReference type="Gene3D" id="3.40.50.300">
    <property type="entry name" value="P-loop containing nucleotide triphosphate hydrolases"/>
    <property type="match status" value="1"/>
</dbReference>
<keyword evidence="3 9" id="KW-0378">Hydrolase</keyword>
<dbReference type="GO" id="GO:0006353">
    <property type="term" value="P:DNA-templated transcription termination"/>
    <property type="evidence" value="ECO:0007669"/>
    <property type="project" value="UniProtKB-UniRule"/>
</dbReference>
<evidence type="ECO:0000313" key="13">
    <source>
        <dbReference type="EMBL" id="KKQ69766.1"/>
    </source>
</evidence>
<dbReference type="InterPro" id="IPR000194">
    <property type="entry name" value="ATPase_F1/V1/A1_a/bsu_nucl-bd"/>
</dbReference>
<dbReference type="SUPFAM" id="SSF52540">
    <property type="entry name" value="P-loop containing nucleoside triphosphate hydrolases"/>
    <property type="match status" value="1"/>
</dbReference>
<dbReference type="Pfam" id="PF07497">
    <property type="entry name" value="Rho_RNA_bind"/>
    <property type="match status" value="1"/>
</dbReference>
<evidence type="ECO:0000256" key="4">
    <source>
        <dbReference type="ARBA" id="ARBA00022806"/>
    </source>
</evidence>
<proteinExistence type="inferred from homology"/>
<evidence type="ECO:0000256" key="9">
    <source>
        <dbReference type="HAMAP-Rule" id="MF_01884"/>
    </source>
</evidence>
<comment type="caution">
    <text evidence="9">Lacks conserved residue(s) required for the propagation of feature annotation.</text>
</comment>
<evidence type="ECO:0000256" key="11">
    <source>
        <dbReference type="PROSITE-ProRule" id="PRU01203"/>
    </source>
</evidence>
<dbReference type="GO" id="GO:0003723">
    <property type="term" value="F:RNA binding"/>
    <property type="evidence" value="ECO:0007669"/>
    <property type="project" value="UniProtKB-UniRule"/>
</dbReference>
<keyword evidence="8 9" id="KW-0804">Transcription</keyword>
<comment type="similarity">
    <text evidence="9 11">Belongs to the Rho family.</text>
</comment>
<gene>
    <name evidence="9" type="primary">rho</name>
    <name evidence="13" type="ORF">US90_C0012G0003</name>
</gene>
<accession>A0A0G0MXY5</accession>
<dbReference type="Pfam" id="PF00006">
    <property type="entry name" value="ATP-synt_ab"/>
    <property type="match status" value="1"/>
</dbReference>
<dbReference type="STRING" id="1618490.US90_C0012G0003"/>
<dbReference type="InterPro" id="IPR012340">
    <property type="entry name" value="NA-bd_OB-fold"/>
</dbReference>
<keyword evidence="4 9" id="KW-0347">Helicase</keyword>
<protein>
    <recommendedName>
        <fullName evidence="9 10">Transcription termination factor Rho</fullName>
        <ecNumber evidence="9 10">3.6.4.-</ecNumber>
    </recommendedName>
    <alternativeName>
        <fullName evidence="9">ATP-dependent helicase Rho</fullName>
    </alternativeName>
</protein>
<evidence type="ECO:0000256" key="8">
    <source>
        <dbReference type="ARBA" id="ARBA00023163"/>
    </source>
</evidence>
<keyword evidence="1 9" id="KW-0806">Transcription termination</keyword>
<name>A0A0G0MXY5_9BACT</name>
<dbReference type="InterPro" id="IPR004665">
    <property type="entry name" value="Term_rho"/>
</dbReference>
<dbReference type="PANTHER" id="PTHR46425:SF1">
    <property type="entry name" value="TRANSCRIPTION TERMINATION FACTOR RHO"/>
    <property type="match status" value="1"/>
</dbReference>
<evidence type="ECO:0000256" key="3">
    <source>
        <dbReference type="ARBA" id="ARBA00022801"/>
    </source>
</evidence>
<dbReference type="PANTHER" id="PTHR46425">
    <property type="entry name" value="TRANSCRIPTION TERMINATION FACTOR RHO"/>
    <property type="match status" value="1"/>
</dbReference>
<dbReference type="SUPFAM" id="SSF50249">
    <property type="entry name" value="Nucleic acid-binding proteins"/>
    <property type="match status" value="1"/>
</dbReference>
<evidence type="ECO:0000256" key="5">
    <source>
        <dbReference type="ARBA" id="ARBA00022840"/>
    </source>
</evidence>
<evidence type="ECO:0000313" key="14">
    <source>
        <dbReference type="Proteomes" id="UP000034406"/>
    </source>
</evidence>
<dbReference type="NCBIfam" id="NF006886">
    <property type="entry name" value="PRK09376.1"/>
    <property type="match status" value="1"/>
</dbReference>
<feature type="domain" description="Rho RNA-BD" evidence="12">
    <location>
        <begin position="66"/>
        <end position="138"/>
    </location>
</feature>
<dbReference type="InterPro" id="IPR027417">
    <property type="entry name" value="P-loop_NTPase"/>
</dbReference>
<dbReference type="CDD" id="cd01128">
    <property type="entry name" value="rho_factor_C"/>
    <property type="match status" value="1"/>
</dbReference>
<dbReference type="Gene3D" id="2.40.50.140">
    <property type="entry name" value="Nucleic acid-binding proteins"/>
    <property type="match status" value="1"/>
</dbReference>
<comment type="function">
    <text evidence="9">Facilitates transcription termination by a mechanism that involves Rho binding to the nascent RNA, activation of Rho's RNA-dependent ATPase activity, and release of the mRNA from the DNA template.</text>
</comment>
<reference evidence="13 14" key="1">
    <citation type="journal article" date="2015" name="Nature">
        <title>rRNA introns, odd ribosomes, and small enigmatic genomes across a large radiation of phyla.</title>
        <authorList>
            <person name="Brown C.T."/>
            <person name="Hug L.A."/>
            <person name="Thomas B.C."/>
            <person name="Sharon I."/>
            <person name="Castelle C.J."/>
            <person name="Singh A."/>
            <person name="Wilkins M.J."/>
            <person name="Williams K.H."/>
            <person name="Banfield J.F."/>
        </authorList>
    </citation>
    <scope>NUCLEOTIDE SEQUENCE [LARGE SCALE GENOMIC DNA]</scope>
</reference>
<evidence type="ECO:0000256" key="6">
    <source>
        <dbReference type="ARBA" id="ARBA00022884"/>
    </source>
</evidence>